<evidence type="ECO:0000313" key="1">
    <source>
        <dbReference type="EMBL" id="MBV7378638.1"/>
    </source>
</evidence>
<proteinExistence type="predicted"/>
<gene>
    <name evidence="1" type="ORF">KJP28_06835</name>
</gene>
<evidence type="ECO:0000313" key="2">
    <source>
        <dbReference type="Proteomes" id="UP000756530"/>
    </source>
</evidence>
<dbReference type="Proteomes" id="UP000756530">
    <property type="component" value="Unassembled WGS sequence"/>
</dbReference>
<dbReference type="EMBL" id="JAHUZE010000002">
    <property type="protein sequence ID" value="MBV7378638.1"/>
    <property type="molecule type" value="Genomic_DNA"/>
</dbReference>
<reference evidence="1 2" key="1">
    <citation type="submission" date="2021-05" db="EMBL/GenBank/DDBJ databases">
        <title>Culturable bacteria isolated from Daya Bay.</title>
        <authorList>
            <person name="Zheng W."/>
            <person name="Yu S."/>
            <person name="Huang Y."/>
        </authorList>
    </citation>
    <scope>NUCLEOTIDE SEQUENCE [LARGE SCALE GENOMIC DNA]</scope>
    <source>
        <strain evidence="1 2">DP4N28-5</strain>
    </source>
</reference>
<accession>A0ABS6T072</accession>
<organism evidence="1 2">
    <name type="scientific">Maritimibacter dapengensis</name>
    <dbReference type="NCBI Taxonomy" id="2836868"/>
    <lineage>
        <taxon>Bacteria</taxon>
        <taxon>Pseudomonadati</taxon>
        <taxon>Pseudomonadota</taxon>
        <taxon>Alphaproteobacteria</taxon>
        <taxon>Rhodobacterales</taxon>
        <taxon>Roseobacteraceae</taxon>
        <taxon>Maritimibacter</taxon>
    </lineage>
</organism>
<comment type="caution">
    <text evidence="1">The sequence shown here is derived from an EMBL/GenBank/DDBJ whole genome shotgun (WGS) entry which is preliminary data.</text>
</comment>
<keyword evidence="2" id="KW-1185">Reference proteome</keyword>
<sequence>MGLVLSVVALPAVAENVGFRFLWEGASGFEMVGALAFDESLMSEPVIYEGDLACFEIEGRQDGDAIGRFALDMVTLETDWRLTFLPGQGAFAVYSLATPTPQEWNMDGLGTSCGEGGFGFNIGNYAQDLCLDGKLLIASQMPPRTPFPAVRDDAVTFSPDACRDAMMLSALE</sequence>
<name>A0ABS6T072_9RHOB</name>
<evidence type="ECO:0008006" key="3">
    <source>
        <dbReference type="Google" id="ProtNLM"/>
    </source>
</evidence>
<protein>
    <recommendedName>
        <fullName evidence="3">APCDD1 domain-containing protein</fullName>
    </recommendedName>
</protein>